<proteinExistence type="predicted"/>
<name>A0A100XZ88_9EURY</name>
<dbReference type="EMBL" id="LLYW01000008">
    <property type="protein sequence ID" value="KUH34240.1"/>
    <property type="molecule type" value="Genomic_DNA"/>
</dbReference>
<evidence type="ECO:0000313" key="1">
    <source>
        <dbReference type="EMBL" id="KUH34240.1"/>
    </source>
</evidence>
<dbReference type="OrthoDB" id="98756at2157"/>
<gene>
    <name evidence="1" type="ORF">APY94_02910</name>
</gene>
<accession>A0A100XZ88</accession>
<dbReference type="Proteomes" id="UP000053462">
    <property type="component" value="Unassembled WGS sequence"/>
</dbReference>
<sequence>MPLLITYFELERLKDFSQALEKVDELRTLVPVQVANIELEEEKIKLVLHVPADSLKLTRESFPEAVVVA</sequence>
<keyword evidence="2" id="KW-1185">Reference proteome</keyword>
<comment type="caution">
    <text evidence="1">The sequence shown here is derived from an EMBL/GenBank/DDBJ whole genome shotgun (WGS) entry which is preliminary data.</text>
</comment>
<dbReference type="AlphaFoldDB" id="A0A100XZ88"/>
<dbReference type="RefSeq" id="WP_058938215.1">
    <property type="nucleotide sequence ID" value="NZ_LLYW01000008.1"/>
</dbReference>
<dbReference type="STRING" id="227598.APY94_02910"/>
<evidence type="ECO:0000313" key="2">
    <source>
        <dbReference type="Proteomes" id="UP000053462"/>
    </source>
</evidence>
<organism evidence="1 2">
    <name type="scientific">Thermococcus celericrescens</name>
    <dbReference type="NCBI Taxonomy" id="227598"/>
    <lineage>
        <taxon>Archaea</taxon>
        <taxon>Methanobacteriati</taxon>
        <taxon>Methanobacteriota</taxon>
        <taxon>Thermococci</taxon>
        <taxon>Thermococcales</taxon>
        <taxon>Thermococcaceae</taxon>
        <taxon>Thermococcus</taxon>
    </lineage>
</organism>
<protein>
    <submittedName>
        <fullName evidence="1">Uncharacterized protein</fullName>
    </submittedName>
</protein>
<reference evidence="1 2" key="1">
    <citation type="submission" date="2015-10" db="EMBL/GenBank/DDBJ databases">
        <title>Draft genome sequence of Thermococcus celericrescens strain DSM 17994.</title>
        <authorList>
            <person name="Hong S.-J."/>
            <person name="Park C.-E."/>
            <person name="Shin J.-H."/>
        </authorList>
    </citation>
    <scope>NUCLEOTIDE SEQUENCE [LARGE SCALE GENOMIC DNA]</scope>
    <source>
        <strain evidence="1 2">DSM 17994</strain>
    </source>
</reference>